<evidence type="ECO:0000256" key="1">
    <source>
        <dbReference type="ARBA" id="ARBA00005094"/>
    </source>
</evidence>
<dbReference type="PANTHER" id="PTHR30525">
    <property type="entry name" value="1-DEOXY-D-XYLULOSE 5-PHOSPHATE REDUCTOISOMERASE"/>
    <property type="match status" value="1"/>
</dbReference>
<comment type="catalytic activity">
    <reaction evidence="8">
        <text>2-C-methyl-D-erythritol 4-phosphate + NADP(+) = 1-deoxy-D-xylulose 5-phosphate + NADPH + H(+)</text>
        <dbReference type="Rhea" id="RHEA:13717"/>
        <dbReference type="ChEBI" id="CHEBI:15378"/>
        <dbReference type="ChEBI" id="CHEBI:57783"/>
        <dbReference type="ChEBI" id="CHEBI:57792"/>
        <dbReference type="ChEBI" id="CHEBI:58262"/>
        <dbReference type="ChEBI" id="CHEBI:58349"/>
        <dbReference type="EC" id="1.1.1.267"/>
    </reaction>
    <physiologicalReaction direction="right-to-left" evidence="8">
        <dbReference type="Rhea" id="RHEA:13719"/>
    </physiologicalReaction>
</comment>
<feature type="domain" description="1-deoxy-D-xylulose 5-phosphate reductoisomerase N-terminal" evidence="10">
    <location>
        <begin position="5"/>
        <end position="132"/>
    </location>
</feature>
<comment type="similarity">
    <text evidence="2 9">Belongs to the DXR family.</text>
</comment>
<sequence>MVRRVTILGSTGSIGRSTLEALDWLGGREAFAVEALTGASNVALLAEQARRCGARLAVTADPARLPELRAALSGSGVETAAGPQAVIEAAARPAEWVMAAIVGAAGLAPTLEAARRGAVVALANKECLVCAGPLFLAAVAEGAATLIPVDSEHSAIFQVLDARAAPERIILTASGGPFRDWTLERMAAVTPARAVQHPNWSMGAKISIDSATMFNKALEMIEARWLFRAEPDQIEVIVHPQSIIHSMVGYADGAVLAQLGPPDMRGAIAYALSWPGRAPTPMERLDFAALSRLDFHAPDPERFPALRLARAALERGGGAGCVLNAAKETALEAFMADRIGFLDMARVVEAALERLDGAPAPAALDDVFALDAETRAMAAELCAERAPVAARA</sequence>
<feature type="domain" description="1-deoxy-D-xylulose 5-phosphate reductoisomerase C-terminal" evidence="11">
    <location>
        <begin position="146"/>
        <end position="227"/>
    </location>
</feature>
<dbReference type="PANTHER" id="PTHR30525:SF0">
    <property type="entry name" value="1-DEOXY-D-XYLULOSE 5-PHOSPHATE REDUCTOISOMERASE, CHLOROPLASTIC"/>
    <property type="match status" value="1"/>
</dbReference>
<dbReference type="Pfam" id="PF13288">
    <property type="entry name" value="DXPR_C"/>
    <property type="match status" value="1"/>
</dbReference>
<comment type="function">
    <text evidence="9">Catalyzes the NADPH-dependent rearrangement and reduction of 1-deoxy-D-xylulose-5-phosphate (DXP) to 2-C-methyl-D-erythritol 4-phosphate (MEP).</text>
</comment>
<feature type="binding site" evidence="9">
    <location>
        <position position="150"/>
    </location>
    <ligand>
        <name>Mn(2+)</name>
        <dbReference type="ChEBI" id="CHEBI:29035"/>
    </ligand>
</feature>
<gene>
    <name evidence="9" type="primary">dxr</name>
    <name evidence="13" type="ORF">SAMN05444370_102251</name>
</gene>
<dbReference type="UniPathway" id="UPA00056">
    <property type="reaction ID" value="UER00092"/>
</dbReference>
<dbReference type="EC" id="1.1.1.267" evidence="9"/>
<evidence type="ECO:0000256" key="3">
    <source>
        <dbReference type="ARBA" id="ARBA00022723"/>
    </source>
</evidence>
<dbReference type="HAMAP" id="MF_00183">
    <property type="entry name" value="DXP_reductoisom"/>
    <property type="match status" value="1"/>
</dbReference>
<reference evidence="13 14" key="1">
    <citation type="submission" date="2016-10" db="EMBL/GenBank/DDBJ databases">
        <authorList>
            <person name="de Groot N.N."/>
        </authorList>
    </citation>
    <scope>NUCLEOTIDE SEQUENCE [LARGE SCALE GENOMIC DNA]</scope>
    <source>
        <strain evidence="13 14">DSM 15345</strain>
    </source>
</reference>
<feature type="binding site" evidence="9">
    <location>
        <position position="41"/>
    </location>
    <ligand>
        <name>NADPH</name>
        <dbReference type="ChEBI" id="CHEBI:57783"/>
    </ligand>
</feature>
<comment type="pathway">
    <text evidence="1 9">Isoprenoid biosynthesis; isopentenyl diphosphate biosynthesis via DXP pathway; isopentenyl diphosphate from 1-deoxy-D-xylulose 5-phosphate: step 1/6.</text>
</comment>
<feature type="binding site" evidence="9">
    <location>
        <position position="203"/>
    </location>
    <ligand>
        <name>NADPH</name>
        <dbReference type="ChEBI" id="CHEBI:57783"/>
    </ligand>
</feature>
<feature type="binding site" evidence="9">
    <location>
        <position position="151"/>
    </location>
    <ligand>
        <name>1-deoxy-D-xylulose 5-phosphate</name>
        <dbReference type="ChEBI" id="CHEBI:57792"/>
    </ligand>
</feature>
<evidence type="ECO:0000313" key="14">
    <source>
        <dbReference type="Proteomes" id="UP000198703"/>
    </source>
</evidence>
<keyword evidence="7 9" id="KW-0414">Isoprene biosynthesis</keyword>
<feature type="binding site" evidence="9">
    <location>
        <position position="11"/>
    </location>
    <ligand>
        <name>NADPH</name>
        <dbReference type="ChEBI" id="CHEBI:57783"/>
    </ligand>
</feature>
<feature type="domain" description="DXP reductoisomerase C-terminal" evidence="12">
    <location>
        <begin position="259"/>
        <end position="376"/>
    </location>
</feature>
<keyword evidence="3 9" id="KW-0479">Metal-binding</keyword>
<feature type="binding site" evidence="9">
    <location>
        <position position="219"/>
    </location>
    <ligand>
        <name>Mn(2+)</name>
        <dbReference type="ChEBI" id="CHEBI:29035"/>
    </ligand>
</feature>
<feature type="binding site" evidence="9">
    <location>
        <position position="12"/>
    </location>
    <ligand>
        <name>NADPH</name>
        <dbReference type="ChEBI" id="CHEBI:57783"/>
    </ligand>
</feature>
<feature type="binding site" evidence="9">
    <location>
        <position position="152"/>
    </location>
    <ligand>
        <name>Mn(2+)</name>
        <dbReference type="ChEBI" id="CHEBI:29035"/>
    </ligand>
</feature>
<feature type="binding site" evidence="9">
    <location>
        <position position="219"/>
    </location>
    <ligand>
        <name>1-deoxy-D-xylulose 5-phosphate</name>
        <dbReference type="ChEBI" id="CHEBI:57792"/>
    </ligand>
</feature>
<dbReference type="SUPFAM" id="SSF51735">
    <property type="entry name" value="NAD(P)-binding Rossmann-fold domains"/>
    <property type="match status" value="1"/>
</dbReference>
<evidence type="ECO:0000256" key="8">
    <source>
        <dbReference type="ARBA" id="ARBA00048543"/>
    </source>
</evidence>
<dbReference type="NCBIfam" id="TIGR00243">
    <property type="entry name" value="Dxr"/>
    <property type="match status" value="1"/>
</dbReference>
<dbReference type="EMBL" id="FNQM01000002">
    <property type="protein sequence ID" value="SDZ93743.1"/>
    <property type="molecule type" value="Genomic_DNA"/>
</dbReference>
<dbReference type="FunFam" id="3.40.50.720:FF:000045">
    <property type="entry name" value="1-deoxy-D-xylulose 5-phosphate reductoisomerase"/>
    <property type="match status" value="1"/>
</dbReference>
<dbReference type="InterPro" id="IPR036169">
    <property type="entry name" value="DXPR_C_sf"/>
</dbReference>
<keyword evidence="9" id="KW-0460">Magnesium</keyword>
<dbReference type="OrthoDB" id="9806546at2"/>
<evidence type="ECO:0000256" key="5">
    <source>
        <dbReference type="ARBA" id="ARBA00023002"/>
    </source>
</evidence>
<evidence type="ECO:0000256" key="9">
    <source>
        <dbReference type="HAMAP-Rule" id="MF_00183"/>
    </source>
</evidence>
<evidence type="ECO:0000313" key="13">
    <source>
        <dbReference type="EMBL" id="SDZ93743.1"/>
    </source>
</evidence>
<evidence type="ECO:0000259" key="10">
    <source>
        <dbReference type="Pfam" id="PF02670"/>
    </source>
</evidence>
<evidence type="ECO:0000259" key="12">
    <source>
        <dbReference type="Pfam" id="PF13288"/>
    </source>
</evidence>
<dbReference type="InterPro" id="IPR026877">
    <property type="entry name" value="DXPR_C"/>
</dbReference>
<dbReference type="Gene3D" id="3.40.50.720">
    <property type="entry name" value="NAD(P)-binding Rossmann-like Domain"/>
    <property type="match status" value="1"/>
</dbReference>
<comment type="cofactor">
    <cofactor evidence="9">
        <name>Mg(2+)</name>
        <dbReference type="ChEBI" id="CHEBI:18420"/>
    </cofactor>
    <cofactor evidence="9">
        <name>Mn(2+)</name>
        <dbReference type="ChEBI" id="CHEBI:29035"/>
    </cofactor>
</comment>
<evidence type="ECO:0000256" key="2">
    <source>
        <dbReference type="ARBA" id="ARBA00006825"/>
    </source>
</evidence>
<feature type="binding site" evidence="9">
    <location>
        <position position="197"/>
    </location>
    <ligand>
        <name>1-deoxy-D-xylulose 5-phosphate</name>
        <dbReference type="ChEBI" id="CHEBI:57792"/>
    </ligand>
</feature>
<keyword evidence="14" id="KW-1185">Reference proteome</keyword>
<organism evidence="13 14">
    <name type="scientific">Rubrimonas cliftonensis</name>
    <dbReference type="NCBI Taxonomy" id="89524"/>
    <lineage>
        <taxon>Bacteria</taxon>
        <taxon>Pseudomonadati</taxon>
        <taxon>Pseudomonadota</taxon>
        <taxon>Alphaproteobacteria</taxon>
        <taxon>Rhodobacterales</taxon>
        <taxon>Paracoccaceae</taxon>
        <taxon>Rubrimonas</taxon>
    </lineage>
</organism>
<dbReference type="Pfam" id="PF08436">
    <property type="entry name" value="DXP_redisom_C"/>
    <property type="match status" value="1"/>
</dbReference>
<evidence type="ECO:0000259" key="11">
    <source>
        <dbReference type="Pfam" id="PF08436"/>
    </source>
</evidence>
<dbReference type="InterPro" id="IPR013512">
    <property type="entry name" value="DXP_reductoisomerase_N"/>
</dbReference>
<proteinExistence type="inferred from homology"/>
<dbReference type="GO" id="GO:0030145">
    <property type="term" value="F:manganese ion binding"/>
    <property type="evidence" value="ECO:0007669"/>
    <property type="project" value="TreeGrafter"/>
</dbReference>
<feature type="binding site" evidence="9">
    <location>
        <position position="124"/>
    </location>
    <ligand>
        <name>NADPH</name>
        <dbReference type="ChEBI" id="CHEBI:57783"/>
    </ligand>
</feature>
<dbReference type="SUPFAM" id="SSF69055">
    <property type="entry name" value="1-deoxy-D-xylulose-5-phosphate reductoisomerase, C-terminal domain"/>
    <property type="match status" value="1"/>
</dbReference>
<name>A0A1H3X3B3_9RHOB</name>
<dbReference type="SUPFAM" id="SSF55347">
    <property type="entry name" value="Glyceraldehyde-3-phosphate dehydrogenase-like, C-terminal domain"/>
    <property type="match status" value="1"/>
</dbReference>
<evidence type="ECO:0000256" key="7">
    <source>
        <dbReference type="ARBA" id="ARBA00023229"/>
    </source>
</evidence>
<dbReference type="Pfam" id="PF02670">
    <property type="entry name" value="DXP_reductoisom"/>
    <property type="match status" value="1"/>
</dbReference>
<dbReference type="GO" id="GO:0016853">
    <property type="term" value="F:isomerase activity"/>
    <property type="evidence" value="ECO:0007669"/>
    <property type="project" value="UniProtKB-KW"/>
</dbReference>
<feature type="binding site" evidence="9">
    <location>
        <position position="14"/>
    </location>
    <ligand>
        <name>NADPH</name>
        <dbReference type="ChEBI" id="CHEBI:57783"/>
    </ligand>
</feature>
<dbReference type="Proteomes" id="UP000198703">
    <property type="component" value="Unassembled WGS sequence"/>
</dbReference>
<keyword evidence="6 9" id="KW-0464">Manganese</keyword>
<keyword evidence="5 9" id="KW-0560">Oxidoreductase</keyword>
<feature type="binding site" evidence="9">
    <location>
        <position position="215"/>
    </location>
    <ligand>
        <name>1-deoxy-D-xylulose 5-phosphate</name>
        <dbReference type="ChEBI" id="CHEBI:57792"/>
    </ligand>
</feature>
<dbReference type="Gene3D" id="1.10.1740.10">
    <property type="match status" value="1"/>
</dbReference>
<dbReference type="InterPro" id="IPR003821">
    <property type="entry name" value="DXP_reductoisomerase"/>
</dbReference>
<dbReference type="STRING" id="89524.SAMN05444370_102251"/>
<dbReference type="PIRSF" id="PIRSF006205">
    <property type="entry name" value="Dxp_reductismrs"/>
    <property type="match status" value="1"/>
</dbReference>
<feature type="binding site" evidence="9">
    <location>
        <position position="210"/>
    </location>
    <ligand>
        <name>1-deoxy-D-xylulose 5-phosphate</name>
        <dbReference type="ChEBI" id="CHEBI:57792"/>
    </ligand>
</feature>
<dbReference type="AlphaFoldDB" id="A0A1H3X3B3"/>
<accession>A0A1H3X3B3</accession>
<dbReference type="GO" id="GO:0051484">
    <property type="term" value="P:isopentenyl diphosphate biosynthetic process, methylerythritol 4-phosphate pathway involved in terpenoid biosynthetic process"/>
    <property type="evidence" value="ECO:0007669"/>
    <property type="project" value="TreeGrafter"/>
</dbReference>
<keyword evidence="13" id="KW-0413">Isomerase</keyword>
<dbReference type="InterPro" id="IPR036291">
    <property type="entry name" value="NAD(P)-bd_dom_sf"/>
</dbReference>
<feature type="binding site" evidence="9">
    <location>
        <position position="39"/>
    </location>
    <ligand>
        <name>NADPH</name>
        <dbReference type="ChEBI" id="CHEBI:57783"/>
    </ligand>
</feature>
<keyword evidence="4 9" id="KW-0521">NADP</keyword>
<dbReference type="InterPro" id="IPR013644">
    <property type="entry name" value="DXP_reductoisomerase_C"/>
</dbReference>
<feature type="binding site" evidence="9">
    <location>
        <position position="216"/>
    </location>
    <ligand>
        <name>1-deoxy-D-xylulose 5-phosphate</name>
        <dbReference type="ChEBI" id="CHEBI:57792"/>
    </ligand>
</feature>
<feature type="binding site" evidence="9">
    <location>
        <position position="174"/>
    </location>
    <ligand>
        <name>1-deoxy-D-xylulose 5-phosphate</name>
        <dbReference type="ChEBI" id="CHEBI:57792"/>
    </ligand>
</feature>
<feature type="binding site" evidence="9">
    <location>
        <position position="13"/>
    </location>
    <ligand>
        <name>NADPH</name>
        <dbReference type="ChEBI" id="CHEBI:57783"/>
    </ligand>
</feature>
<evidence type="ECO:0000256" key="4">
    <source>
        <dbReference type="ARBA" id="ARBA00022857"/>
    </source>
</evidence>
<comment type="caution">
    <text evidence="9">Lacks conserved residue(s) required for the propagation of feature annotation.</text>
</comment>
<dbReference type="GO" id="GO:0030604">
    <property type="term" value="F:1-deoxy-D-xylulose-5-phosphate reductoisomerase activity"/>
    <property type="evidence" value="ECO:0007669"/>
    <property type="project" value="UniProtKB-UniRule"/>
</dbReference>
<feature type="binding site" evidence="9">
    <location>
        <position position="126"/>
    </location>
    <ligand>
        <name>NADPH</name>
        <dbReference type="ChEBI" id="CHEBI:57783"/>
    </ligand>
</feature>
<evidence type="ECO:0000256" key="6">
    <source>
        <dbReference type="ARBA" id="ARBA00023211"/>
    </source>
</evidence>
<protein>
    <recommendedName>
        <fullName evidence="9">1-deoxy-D-xylulose 5-phosphate reductoisomerase</fullName>
        <shortName evidence="9">DXP reductoisomerase</shortName>
        <ecNumber evidence="9">1.1.1.267</ecNumber>
    </recommendedName>
    <alternativeName>
        <fullName evidence="9">1-deoxyxylulose-5-phosphate reductoisomerase</fullName>
    </alternativeName>
    <alternativeName>
        <fullName evidence="9">2-C-methyl-D-erythritol 4-phosphate synthase</fullName>
    </alternativeName>
</protein>
<dbReference type="GO" id="GO:0070402">
    <property type="term" value="F:NADPH binding"/>
    <property type="evidence" value="ECO:0007669"/>
    <property type="project" value="InterPro"/>
</dbReference>
<feature type="binding site" evidence="9">
    <location>
        <position position="125"/>
    </location>
    <ligand>
        <name>1-deoxy-D-xylulose 5-phosphate</name>
        <dbReference type="ChEBI" id="CHEBI:57792"/>
    </ligand>
</feature>
<feature type="binding site" evidence="9">
    <location>
        <position position="152"/>
    </location>
    <ligand>
        <name>1-deoxy-D-xylulose 5-phosphate</name>
        <dbReference type="ChEBI" id="CHEBI:57792"/>
    </ligand>
</feature>